<feature type="domain" description="HTH tetR-type" evidence="5">
    <location>
        <begin position="8"/>
        <end position="68"/>
    </location>
</feature>
<dbReference type="InterPro" id="IPR054126">
    <property type="entry name" value="CprB_TetR_C"/>
</dbReference>
<proteinExistence type="predicted"/>
<dbReference type="PANTHER" id="PTHR30055">
    <property type="entry name" value="HTH-TYPE TRANSCRIPTIONAL REGULATOR RUTR"/>
    <property type="match status" value="1"/>
</dbReference>
<comment type="caution">
    <text evidence="6">The sequence shown here is derived from an EMBL/GenBank/DDBJ whole genome shotgun (WGS) entry which is preliminary data.</text>
</comment>
<dbReference type="NCBIfam" id="NF041196">
    <property type="entry name" value="ScbR_bind_reg"/>
    <property type="match status" value="1"/>
</dbReference>
<dbReference type="PRINTS" id="PR00455">
    <property type="entry name" value="HTHTETR"/>
</dbReference>
<keyword evidence="1" id="KW-0805">Transcription regulation</keyword>
<evidence type="ECO:0000313" key="7">
    <source>
        <dbReference type="Proteomes" id="UP001549257"/>
    </source>
</evidence>
<feature type="DNA-binding region" description="H-T-H motif" evidence="4">
    <location>
        <begin position="31"/>
        <end position="50"/>
    </location>
</feature>
<evidence type="ECO:0000313" key="6">
    <source>
        <dbReference type="EMBL" id="MET4583733.1"/>
    </source>
</evidence>
<dbReference type="Gene3D" id="1.10.357.10">
    <property type="entry name" value="Tetracycline Repressor, domain 2"/>
    <property type="match status" value="1"/>
</dbReference>
<evidence type="ECO:0000256" key="1">
    <source>
        <dbReference type="ARBA" id="ARBA00023015"/>
    </source>
</evidence>
<dbReference type="Pfam" id="PF21935">
    <property type="entry name" value="TetR_C_45"/>
    <property type="match status" value="1"/>
</dbReference>
<dbReference type="PROSITE" id="PS50977">
    <property type="entry name" value="HTH_TETR_2"/>
    <property type="match status" value="1"/>
</dbReference>
<protein>
    <submittedName>
        <fullName evidence="6">AcrR family transcriptional regulator</fullName>
    </submittedName>
</protein>
<sequence>MVQQQRAQATRERLIDGAARAFYKLGYGIATTADIVTESGTTRGALYFHFPSKEDLARAVIAKEHELAITAGTRIMELRRPAFETMLLMCIDLAERLTTDPVVKAGIRLTTENTNFDPPLRAPYDDWLRAFADMAQLAIAEGDFRDDVDAEAFARFLIPSYTGIQLVSDLFTAREDLLPRIRDLWTFVMPAVIAPDRMPASRELLDRLIPPAP</sequence>
<keyword evidence="7" id="KW-1185">Reference proteome</keyword>
<dbReference type="Proteomes" id="UP001549257">
    <property type="component" value="Unassembled WGS sequence"/>
</dbReference>
<evidence type="ECO:0000259" key="5">
    <source>
        <dbReference type="PROSITE" id="PS50977"/>
    </source>
</evidence>
<name>A0ABV2QRN2_9MICO</name>
<dbReference type="SUPFAM" id="SSF48498">
    <property type="entry name" value="Tetracyclin repressor-like, C-terminal domain"/>
    <property type="match status" value="1"/>
</dbReference>
<accession>A0ABV2QRN2</accession>
<evidence type="ECO:0000256" key="3">
    <source>
        <dbReference type="ARBA" id="ARBA00023163"/>
    </source>
</evidence>
<dbReference type="PANTHER" id="PTHR30055:SF234">
    <property type="entry name" value="HTH-TYPE TRANSCRIPTIONAL REGULATOR BETI"/>
    <property type="match status" value="1"/>
</dbReference>
<dbReference type="RefSeq" id="WP_354025908.1">
    <property type="nucleotide sequence ID" value="NZ_JBEPSJ010000005.1"/>
</dbReference>
<organism evidence="6 7">
    <name type="scientific">Conyzicola nivalis</name>
    <dbReference type="NCBI Taxonomy" id="1477021"/>
    <lineage>
        <taxon>Bacteria</taxon>
        <taxon>Bacillati</taxon>
        <taxon>Actinomycetota</taxon>
        <taxon>Actinomycetes</taxon>
        <taxon>Micrococcales</taxon>
        <taxon>Microbacteriaceae</taxon>
        <taxon>Conyzicola</taxon>
    </lineage>
</organism>
<dbReference type="Pfam" id="PF00440">
    <property type="entry name" value="TetR_N"/>
    <property type="match status" value="1"/>
</dbReference>
<evidence type="ECO:0000256" key="4">
    <source>
        <dbReference type="PROSITE-ProRule" id="PRU00335"/>
    </source>
</evidence>
<dbReference type="InterPro" id="IPR047923">
    <property type="entry name" value="ArpA-like"/>
</dbReference>
<keyword evidence="2 4" id="KW-0238">DNA-binding</keyword>
<dbReference type="InterPro" id="IPR009057">
    <property type="entry name" value="Homeodomain-like_sf"/>
</dbReference>
<dbReference type="InterPro" id="IPR036271">
    <property type="entry name" value="Tet_transcr_reg_TetR-rel_C_sf"/>
</dbReference>
<dbReference type="EMBL" id="JBEPSJ010000005">
    <property type="protein sequence ID" value="MET4583733.1"/>
    <property type="molecule type" value="Genomic_DNA"/>
</dbReference>
<gene>
    <name evidence="6" type="ORF">ABIE21_003264</name>
</gene>
<reference evidence="6 7" key="1">
    <citation type="submission" date="2024-06" db="EMBL/GenBank/DDBJ databases">
        <title>Sorghum-associated microbial communities from plants grown in Nebraska, USA.</title>
        <authorList>
            <person name="Schachtman D."/>
        </authorList>
    </citation>
    <scope>NUCLEOTIDE SEQUENCE [LARGE SCALE GENOMIC DNA]</scope>
    <source>
        <strain evidence="6 7">2857</strain>
    </source>
</reference>
<dbReference type="InterPro" id="IPR050109">
    <property type="entry name" value="HTH-type_TetR-like_transc_reg"/>
</dbReference>
<dbReference type="InterPro" id="IPR001647">
    <property type="entry name" value="HTH_TetR"/>
</dbReference>
<dbReference type="SUPFAM" id="SSF46689">
    <property type="entry name" value="Homeodomain-like"/>
    <property type="match status" value="1"/>
</dbReference>
<evidence type="ECO:0000256" key="2">
    <source>
        <dbReference type="ARBA" id="ARBA00023125"/>
    </source>
</evidence>
<keyword evidence="3" id="KW-0804">Transcription</keyword>